<dbReference type="InterPro" id="IPR018540">
    <property type="entry name" value="Spo0E-like"/>
</dbReference>
<dbReference type="AlphaFoldDB" id="A0A3S0R4P2"/>
<reference evidence="1 2" key="1">
    <citation type="submission" date="2018-12" db="EMBL/GenBank/DDBJ databases">
        <title>Lysinibacillus antri sp. nov., isolated from a cave soil.</title>
        <authorList>
            <person name="Narsing Rao M.P."/>
            <person name="Zhang H."/>
            <person name="Dong Z.-Y."/>
            <person name="Niu X.-K."/>
            <person name="Zhang K."/>
            <person name="Fang B.-Z."/>
            <person name="Kang Y.-Q."/>
            <person name="Xiao M."/>
            <person name="Li W.-J."/>
        </authorList>
    </citation>
    <scope>NUCLEOTIDE SEQUENCE [LARGE SCALE GENOMIC DNA]</scope>
    <source>
        <strain evidence="1 2">SYSU K30002</strain>
    </source>
</reference>
<sequence>MEGHCLTDIELEDEFFKLQARMIDVGILKGLTHPETIKYSQELDMIINHFQKVSSQY</sequence>
<evidence type="ECO:0000313" key="1">
    <source>
        <dbReference type="EMBL" id="RUL49147.1"/>
    </source>
</evidence>
<accession>A0A3S0R4P2</accession>
<dbReference type="GO" id="GO:0046983">
    <property type="term" value="F:protein dimerization activity"/>
    <property type="evidence" value="ECO:0007669"/>
    <property type="project" value="InterPro"/>
</dbReference>
<dbReference type="Proteomes" id="UP000287910">
    <property type="component" value="Unassembled WGS sequence"/>
</dbReference>
<dbReference type="InterPro" id="IPR036638">
    <property type="entry name" value="HLH_DNA-bd_sf"/>
</dbReference>
<protein>
    <submittedName>
        <fullName evidence="1">Aspartyl-phosphate phosphatase Spo0E family protein</fullName>
    </submittedName>
</protein>
<dbReference type="SUPFAM" id="SSF140500">
    <property type="entry name" value="BAS1536-like"/>
    <property type="match status" value="1"/>
</dbReference>
<name>A0A3S0R4P2_9BACI</name>
<dbReference type="GO" id="GO:0043937">
    <property type="term" value="P:regulation of sporulation"/>
    <property type="evidence" value="ECO:0007669"/>
    <property type="project" value="InterPro"/>
</dbReference>
<comment type="caution">
    <text evidence="1">The sequence shown here is derived from an EMBL/GenBank/DDBJ whole genome shotgun (WGS) entry which is preliminary data.</text>
</comment>
<gene>
    <name evidence="1" type="ORF">EK386_15790</name>
</gene>
<keyword evidence="2" id="KW-1185">Reference proteome</keyword>
<evidence type="ECO:0000313" key="2">
    <source>
        <dbReference type="Proteomes" id="UP000287910"/>
    </source>
</evidence>
<dbReference type="Pfam" id="PF09388">
    <property type="entry name" value="SpoOE-like"/>
    <property type="match status" value="1"/>
</dbReference>
<organism evidence="1 2">
    <name type="scientific">Lysinibacillus antri</name>
    <dbReference type="NCBI Taxonomy" id="2498145"/>
    <lineage>
        <taxon>Bacteria</taxon>
        <taxon>Bacillati</taxon>
        <taxon>Bacillota</taxon>
        <taxon>Bacilli</taxon>
        <taxon>Bacillales</taxon>
        <taxon>Bacillaceae</taxon>
        <taxon>Lysinibacillus</taxon>
    </lineage>
</organism>
<proteinExistence type="predicted"/>
<dbReference type="EMBL" id="RYYR01000027">
    <property type="protein sequence ID" value="RUL49147.1"/>
    <property type="molecule type" value="Genomic_DNA"/>
</dbReference>
<dbReference type="InterPro" id="IPR037208">
    <property type="entry name" value="Spo0E-like_sf"/>
</dbReference>
<dbReference type="RefSeq" id="WP_126660148.1">
    <property type="nucleotide sequence ID" value="NZ_RYYR01000027.1"/>
</dbReference>
<dbReference type="Gene3D" id="4.10.280.10">
    <property type="entry name" value="Helix-loop-helix DNA-binding domain"/>
    <property type="match status" value="1"/>
</dbReference>